<dbReference type="Proteomes" id="UP001162992">
    <property type="component" value="Chromosome 22"/>
</dbReference>
<accession>A0ACC2AFS4</accession>
<name>A0ACC2AFS4_DIPCM</name>
<evidence type="ECO:0000313" key="1">
    <source>
        <dbReference type="EMBL" id="KAJ7516434.1"/>
    </source>
</evidence>
<reference evidence="2" key="1">
    <citation type="journal article" date="2024" name="Proc. Natl. Acad. Sci. U.S.A.">
        <title>Extraordinary preservation of gene collinearity over three hundred million years revealed in homosporous lycophytes.</title>
        <authorList>
            <person name="Li C."/>
            <person name="Wickell D."/>
            <person name="Kuo L.Y."/>
            <person name="Chen X."/>
            <person name="Nie B."/>
            <person name="Liao X."/>
            <person name="Peng D."/>
            <person name="Ji J."/>
            <person name="Jenkins J."/>
            <person name="Williams M."/>
            <person name="Shu S."/>
            <person name="Plott C."/>
            <person name="Barry K."/>
            <person name="Rajasekar S."/>
            <person name="Grimwood J."/>
            <person name="Han X."/>
            <person name="Sun S."/>
            <person name="Hou Z."/>
            <person name="He W."/>
            <person name="Dai G."/>
            <person name="Sun C."/>
            <person name="Schmutz J."/>
            <person name="Leebens-Mack J.H."/>
            <person name="Li F.W."/>
            <person name="Wang L."/>
        </authorList>
    </citation>
    <scope>NUCLEOTIDE SEQUENCE [LARGE SCALE GENOMIC DNA]</scope>
    <source>
        <strain evidence="2">cv. PW_Plant_1</strain>
    </source>
</reference>
<comment type="caution">
    <text evidence="1">The sequence shown here is derived from an EMBL/GenBank/DDBJ whole genome shotgun (WGS) entry which is preliminary data.</text>
</comment>
<dbReference type="EMBL" id="CM055113">
    <property type="protein sequence ID" value="KAJ7516434.1"/>
    <property type="molecule type" value="Genomic_DNA"/>
</dbReference>
<sequence length="381" mass="42613">MLNRSSARLQGAATFGNTTGRQTIPYCNARNSSAAVISRHANNTPPFLPRALFLQAEFQTKIFPQSQFSQQFLLRNLCLKPLHLIPRSRRAVRVEAKIEDEAKCEEFREGASGAVIHQNEDPRDTCSRRLKVALYFAVWWTLNVSFNIYNKKVLSVFPFPWLASWLCLAGGSSMMLFVWTTGLVEPPKTDLSFWKALLPVALAHTVGHVAATISMSRVAMAFTHIIKCAEPAVSVLIQSLFLREQFPWPVYLSLVPIVAGCCLSAITELEFDLTGFLGAMISSVAFVFRNLLSKKAMKIKSIGGINYYACLCLESLVLLTPLAVAAEGPQLWSSGWEKAVQQIGPQFVWYSKTCCMQQLHTTTLTCLKNWQQLQNATFRHV</sequence>
<protein>
    <submittedName>
        <fullName evidence="1">Uncharacterized protein</fullName>
    </submittedName>
</protein>
<gene>
    <name evidence="1" type="ORF">O6H91_22G058000</name>
</gene>
<organism evidence="1 2">
    <name type="scientific">Diphasiastrum complanatum</name>
    <name type="common">Issler's clubmoss</name>
    <name type="synonym">Lycopodium complanatum</name>
    <dbReference type="NCBI Taxonomy" id="34168"/>
    <lineage>
        <taxon>Eukaryota</taxon>
        <taxon>Viridiplantae</taxon>
        <taxon>Streptophyta</taxon>
        <taxon>Embryophyta</taxon>
        <taxon>Tracheophyta</taxon>
        <taxon>Lycopodiopsida</taxon>
        <taxon>Lycopodiales</taxon>
        <taxon>Lycopodiaceae</taxon>
        <taxon>Lycopodioideae</taxon>
        <taxon>Diphasiastrum</taxon>
    </lineage>
</organism>
<keyword evidence="2" id="KW-1185">Reference proteome</keyword>
<proteinExistence type="predicted"/>
<evidence type="ECO:0000313" key="2">
    <source>
        <dbReference type="Proteomes" id="UP001162992"/>
    </source>
</evidence>